<evidence type="ECO:0000313" key="7">
    <source>
        <dbReference type="EMBL" id="KAK6341531.1"/>
    </source>
</evidence>
<dbReference type="InterPro" id="IPR033124">
    <property type="entry name" value="Ser_caboxypep_his_AS"/>
</dbReference>
<dbReference type="Gene3D" id="3.40.50.1820">
    <property type="entry name" value="alpha/beta hydrolase"/>
    <property type="match status" value="1"/>
</dbReference>
<evidence type="ECO:0000256" key="1">
    <source>
        <dbReference type="ARBA" id="ARBA00009431"/>
    </source>
</evidence>
<dbReference type="EC" id="3.4.16.5" evidence="2"/>
<keyword evidence="6" id="KW-0325">Glycoprotein</keyword>
<dbReference type="EMBL" id="JAVHNQ010000007">
    <property type="protein sequence ID" value="KAK6341531.1"/>
    <property type="molecule type" value="Genomic_DNA"/>
</dbReference>
<dbReference type="AlphaFoldDB" id="A0AAV9UKA6"/>
<dbReference type="Pfam" id="PF00450">
    <property type="entry name" value="Peptidase_S10"/>
    <property type="match status" value="1"/>
</dbReference>
<dbReference type="PROSITE" id="PS00560">
    <property type="entry name" value="CARBOXYPEPT_SER_HIS"/>
    <property type="match status" value="1"/>
</dbReference>
<dbReference type="InterPro" id="IPR001563">
    <property type="entry name" value="Peptidase_S10"/>
</dbReference>
<evidence type="ECO:0000256" key="6">
    <source>
        <dbReference type="ARBA" id="ARBA00023180"/>
    </source>
</evidence>
<evidence type="ECO:0000256" key="2">
    <source>
        <dbReference type="ARBA" id="ARBA00012446"/>
    </source>
</evidence>
<gene>
    <name evidence="7" type="ORF">TWF696_008603</name>
</gene>
<comment type="caution">
    <text evidence="7">The sequence shown here is derived from an EMBL/GenBank/DDBJ whole genome shotgun (WGS) entry which is preliminary data.</text>
</comment>
<evidence type="ECO:0000313" key="8">
    <source>
        <dbReference type="Proteomes" id="UP001375240"/>
    </source>
</evidence>
<dbReference type="GO" id="GO:0006508">
    <property type="term" value="P:proteolysis"/>
    <property type="evidence" value="ECO:0007669"/>
    <property type="project" value="UniProtKB-KW"/>
</dbReference>
<keyword evidence="5" id="KW-0378">Hydrolase</keyword>
<keyword evidence="3" id="KW-0121">Carboxypeptidase</keyword>
<accession>A0AAV9UKA6</accession>
<name>A0AAV9UKA6_9PEZI</name>
<keyword evidence="8" id="KW-1185">Reference proteome</keyword>
<evidence type="ECO:0000256" key="5">
    <source>
        <dbReference type="ARBA" id="ARBA00022801"/>
    </source>
</evidence>
<dbReference type="SUPFAM" id="SSF53474">
    <property type="entry name" value="alpha/beta-Hydrolases"/>
    <property type="match status" value="1"/>
</dbReference>
<sequence>MRWPLEVVLFVAPAFGYLHLPLHRRLADIGRDSDVEFAHVAQKRLVLPESDANERFVPKDDPLSDDDATGIRIQAVDERACQSGSRQLTGHVNVTSHKSLFWWFHASRRDPKNDPLIIWLNGGPGSSSFIGAFTELGPCLVNKDGMNTTNNPHSWTNFANVIFVDQPAGVGFSTVSNNSYLVYTADAAAADFSTFMRRLFKHALPEYASHKIHLIGESFAGIYNPSILTKILDQQRGLAEIGLPDPFPKIESVVLADALVDWQSTGLGIYKTVCVSRPDETGVKEDIYTEIQCRNISSMASDCERIGSECRLSYDRLTCTGAMDACSMMQDPFFELMAKGERSPYDMRLGCPDRQSCTEAATEPMNKYLNDPNTLSLLGLPPTTKYKDTNLEMNDRWSQWGFDVAIPTVGKIGRLLEETDIRLLAFNGNSDFLVPSEGTVEWMKLVPWAGNGEFRARDLEPWYYVGDDKKKAKGGLRKATKDGRFVFAGIDLAGHMAPGDQPAAVEQLVKAWVEGTVLSL</sequence>
<dbReference type="GO" id="GO:0004185">
    <property type="term" value="F:serine-type carboxypeptidase activity"/>
    <property type="evidence" value="ECO:0007669"/>
    <property type="project" value="UniProtKB-EC"/>
</dbReference>
<evidence type="ECO:0000256" key="3">
    <source>
        <dbReference type="ARBA" id="ARBA00022645"/>
    </source>
</evidence>
<organism evidence="7 8">
    <name type="scientific">Orbilia brochopaga</name>
    <dbReference type="NCBI Taxonomy" id="3140254"/>
    <lineage>
        <taxon>Eukaryota</taxon>
        <taxon>Fungi</taxon>
        <taxon>Dikarya</taxon>
        <taxon>Ascomycota</taxon>
        <taxon>Pezizomycotina</taxon>
        <taxon>Orbiliomycetes</taxon>
        <taxon>Orbiliales</taxon>
        <taxon>Orbiliaceae</taxon>
        <taxon>Orbilia</taxon>
    </lineage>
</organism>
<dbReference type="InterPro" id="IPR029058">
    <property type="entry name" value="AB_hydrolase_fold"/>
</dbReference>
<dbReference type="PRINTS" id="PR00724">
    <property type="entry name" value="CRBOXYPTASEC"/>
</dbReference>
<dbReference type="PANTHER" id="PTHR11802:SF113">
    <property type="entry name" value="SERINE CARBOXYPEPTIDASE CTSA-4.1"/>
    <property type="match status" value="1"/>
</dbReference>
<proteinExistence type="inferred from homology"/>
<comment type="similarity">
    <text evidence="1">Belongs to the peptidase S10 family.</text>
</comment>
<dbReference type="PANTHER" id="PTHR11802">
    <property type="entry name" value="SERINE PROTEASE FAMILY S10 SERINE CARBOXYPEPTIDASE"/>
    <property type="match status" value="1"/>
</dbReference>
<evidence type="ECO:0000256" key="4">
    <source>
        <dbReference type="ARBA" id="ARBA00022670"/>
    </source>
</evidence>
<dbReference type="GO" id="GO:0000324">
    <property type="term" value="C:fungal-type vacuole"/>
    <property type="evidence" value="ECO:0007669"/>
    <property type="project" value="TreeGrafter"/>
</dbReference>
<dbReference type="Gene3D" id="1.10.287.410">
    <property type="match status" value="1"/>
</dbReference>
<protein>
    <recommendedName>
        <fullName evidence="2">carboxypeptidase C</fullName>
        <ecNumber evidence="2">3.4.16.5</ecNumber>
    </recommendedName>
</protein>
<dbReference type="Proteomes" id="UP001375240">
    <property type="component" value="Unassembled WGS sequence"/>
</dbReference>
<reference evidence="7 8" key="1">
    <citation type="submission" date="2019-10" db="EMBL/GenBank/DDBJ databases">
        <authorList>
            <person name="Palmer J.M."/>
        </authorList>
    </citation>
    <scope>NUCLEOTIDE SEQUENCE [LARGE SCALE GENOMIC DNA]</scope>
    <source>
        <strain evidence="7 8">TWF696</strain>
    </source>
</reference>
<keyword evidence="4" id="KW-0645">Protease</keyword>